<name>A0A0M0GDS8_SPOGL</name>
<proteinExistence type="inferred from homology"/>
<dbReference type="CDD" id="cd06261">
    <property type="entry name" value="TM_PBP2"/>
    <property type="match status" value="1"/>
</dbReference>
<comment type="subcellular location">
    <subcellularLocation>
        <location evidence="1 7">Cell membrane</location>
        <topology evidence="1 7">Multi-pass membrane protein</topology>
    </subcellularLocation>
</comment>
<keyword evidence="6 7" id="KW-0472">Membrane</keyword>
<feature type="transmembrane region" description="Helical" evidence="7">
    <location>
        <begin position="215"/>
        <end position="237"/>
    </location>
</feature>
<protein>
    <submittedName>
        <fullName evidence="9">Peptide ABC transporter permease</fullName>
    </submittedName>
</protein>
<accession>A0A0M0GDS8</accession>
<evidence type="ECO:0000256" key="7">
    <source>
        <dbReference type="RuleBase" id="RU363032"/>
    </source>
</evidence>
<evidence type="ECO:0000256" key="4">
    <source>
        <dbReference type="ARBA" id="ARBA00022692"/>
    </source>
</evidence>
<dbReference type="AlphaFoldDB" id="A0A0M0GDS8"/>
<dbReference type="PROSITE" id="PS50928">
    <property type="entry name" value="ABC_TM1"/>
    <property type="match status" value="1"/>
</dbReference>
<dbReference type="Pfam" id="PF00528">
    <property type="entry name" value="BPD_transp_1"/>
    <property type="match status" value="1"/>
</dbReference>
<comment type="caution">
    <text evidence="9">The sequence shown here is derived from an EMBL/GenBank/DDBJ whole genome shotgun (WGS) entry which is preliminary data.</text>
</comment>
<keyword evidence="4 7" id="KW-0812">Transmembrane</keyword>
<evidence type="ECO:0000256" key="2">
    <source>
        <dbReference type="ARBA" id="ARBA00022448"/>
    </source>
</evidence>
<feature type="domain" description="ABC transmembrane type-1" evidence="8">
    <location>
        <begin position="95"/>
        <end position="296"/>
    </location>
</feature>
<evidence type="ECO:0000313" key="9">
    <source>
        <dbReference type="EMBL" id="KON88065.1"/>
    </source>
</evidence>
<dbReference type="Gene3D" id="1.10.3720.10">
    <property type="entry name" value="MetI-like"/>
    <property type="match status" value="1"/>
</dbReference>
<dbReference type="RefSeq" id="WP_053435434.1">
    <property type="nucleotide sequence ID" value="NZ_LGUF01000007.1"/>
</dbReference>
<dbReference type="SUPFAM" id="SSF161098">
    <property type="entry name" value="MetI-like"/>
    <property type="match status" value="1"/>
</dbReference>
<dbReference type="GO" id="GO:0005886">
    <property type="term" value="C:plasma membrane"/>
    <property type="evidence" value="ECO:0007669"/>
    <property type="project" value="UniProtKB-SubCell"/>
</dbReference>
<keyword evidence="10" id="KW-1185">Reference proteome</keyword>
<feature type="transmembrane region" description="Helical" evidence="7">
    <location>
        <begin position="134"/>
        <end position="157"/>
    </location>
</feature>
<dbReference type="STRING" id="1459.AF332_15425"/>
<dbReference type="Pfam" id="PF19300">
    <property type="entry name" value="BPD_transp_1_N"/>
    <property type="match status" value="1"/>
</dbReference>
<evidence type="ECO:0000256" key="5">
    <source>
        <dbReference type="ARBA" id="ARBA00022989"/>
    </source>
</evidence>
<feature type="transmembrane region" description="Helical" evidence="7">
    <location>
        <begin position="169"/>
        <end position="189"/>
    </location>
</feature>
<evidence type="ECO:0000259" key="8">
    <source>
        <dbReference type="PROSITE" id="PS50928"/>
    </source>
</evidence>
<evidence type="ECO:0000313" key="10">
    <source>
        <dbReference type="Proteomes" id="UP000037109"/>
    </source>
</evidence>
<organism evidence="9 10">
    <name type="scientific">Sporosarcina globispora</name>
    <name type="common">Bacillus globisporus</name>
    <dbReference type="NCBI Taxonomy" id="1459"/>
    <lineage>
        <taxon>Bacteria</taxon>
        <taxon>Bacillati</taxon>
        <taxon>Bacillota</taxon>
        <taxon>Bacilli</taxon>
        <taxon>Bacillales</taxon>
        <taxon>Caryophanaceae</taxon>
        <taxon>Sporosarcina</taxon>
    </lineage>
</organism>
<dbReference type="InterPro" id="IPR035906">
    <property type="entry name" value="MetI-like_sf"/>
</dbReference>
<reference evidence="10" key="1">
    <citation type="submission" date="2015-07" db="EMBL/GenBank/DDBJ databases">
        <title>Fjat-10036 dsm4.</title>
        <authorList>
            <person name="Liu B."/>
            <person name="Wang J."/>
            <person name="Zhu Y."/>
            <person name="Liu G."/>
            <person name="Chen Q."/>
            <person name="Chen Z."/>
            <person name="Lan J."/>
            <person name="Che J."/>
            <person name="Ge C."/>
            <person name="Shi H."/>
            <person name="Pan Z."/>
            <person name="Liu X."/>
        </authorList>
    </citation>
    <scope>NUCLEOTIDE SEQUENCE [LARGE SCALE GENOMIC DNA]</scope>
    <source>
        <strain evidence="10">DSM 4</strain>
    </source>
</reference>
<sequence>MTRYLLKRFFTMLITLLGVSILVFLMIHLIPGDPVLNILGEFATEEAINNLKAELGLNQPLYMQYFSFIGNALQGDLGQSYITNLYVVDEIMNRFPITFQLAVYSLIIGAVVGIIMGTIAAVKQNTIFDQLAMMVSLIGISAPGFWIALFLIFVFAYQLPIFPISGYDGFYSLILPSITLGLATSGNIARMTRSSMLEVIKQDYMRTAEAKGVNVFRLIFGHGLQNALIPVITLIGLQFGHLLAGAVVTETVFALPGIGSLAIEAIATRDMPTIQGLVMFMAFIFIVVNLLVDIIYSAVDPRIKYE</sequence>
<keyword evidence="2 7" id="KW-0813">Transport</keyword>
<feature type="transmembrane region" description="Helical" evidence="7">
    <location>
        <begin position="277"/>
        <end position="299"/>
    </location>
</feature>
<feature type="transmembrane region" description="Helical" evidence="7">
    <location>
        <begin position="9"/>
        <end position="30"/>
    </location>
</feature>
<dbReference type="GO" id="GO:0055085">
    <property type="term" value="P:transmembrane transport"/>
    <property type="evidence" value="ECO:0007669"/>
    <property type="project" value="InterPro"/>
</dbReference>
<dbReference type="OrthoDB" id="401349at2"/>
<feature type="transmembrane region" description="Helical" evidence="7">
    <location>
        <begin position="243"/>
        <end position="265"/>
    </location>
</feature>
<keyword evidence="3" id="KW-1003">Cell membrane</keyword>
<keyword evidence="5 7" id="KW-1133">Transmembrane helix</keyword>
<evidence type="ECO:0000256" key="1">
    <source>
        <dbReference type="ARBA" id="ARBA00004651"/>
    </source>
</evidence>
<comment type="similarity">
    <text evidence="7">Belongs to the binding-protein-dependent transport system permease family.</text>
</comment>
<gene>
    <name evidence="9" type="ORF">AF332_15425</name>
</gene>
<dbReference type="EMBL" id="LGUF01000007">
    <property type="protein sequence ID" value="KON88065.1"/>
    <property type="molecule type" value="Genomic_DNA"/>
</dbReference>
<dbReference type="PANTHER" id="PTHR43163">
    <property type="entry name" value="DIPEPTIDE TRANSPORT SYSTEM PERMEASE PROTEIN DPPB-RELATED"/>
    <property type="match status" value="1"/>
</dbReference>
<dbReference type="Proteomes" id="UP000037109">
    <property type="component" value="Unassembled WGS sequence"/>
</dbReference>
<evidence type="ECO:0000256" key="6">
    <source>
        <dbReference type="ARBA" id="ARBA00023136"/>
    </source>
</evidence>
<feature type="transmembrane region" description="Helical" evidence="7">
    <location>
        <begin position="101"/>
        <end position="122"/>
    </location>
</feature>
<dbReference type="PATRIC" id="fig|1459.3.peg.3346"/>
<dbReference type="InterPro" id="IPR045621">
    <property type="entry name" value="BPD_transp_1_N"/>
</dbReference>
<dbReference type="InterPro" id="IPR000515">
    <property type="entry name" value="MetI-like"/>
</dbReference>
<evidence type="ECO:0000256" key="3">
    <source>
        <dbReference type="ARBA" id="ARBA00022475"/>
    </source>
</evidence>
<dbReference type="PANTHER" id="PTHR43163:SF6">
    <property type="entry name" value="DIPEPTIDE TRANSPORT SYSTEM PERMEASE PROTEIN DPPB-RELATED"/>
    <property type="match status" value="1"/>
</dbReference>